<evidence type="ECO:0000313" key="5">
    <source>
        <dbReference type="Proteomes" id="UP000009230"/>
    </source>
</evidence>
<keyword evidence="5" id="KW-1185">Reference proteome</keyword>
<evidence type="ECO:0000313" key="4">
    <source>
        <dbReference type="EMBL" id="AEF54841.1"/>
    </source>
</evidence>
<dbReference type="STRING" id="491952.Mar181_1803"/>
<dbReference type="EMBL" id="CP002771">
    <property type="protein sequence ID" value="AEF54841.1"/>
    <property type="molecule type" value="Genomic_DNA"/>
</dbReference>
<dbReference type="PANTHER" id="PTHR13789">
    <property type="entry name" value="MONOOXYGENASE"/>
    <property type="match status" value="1"/>
</dbReference>
<dbReference type="HOGENOM" id="CLU_009665_19_5_6"/>
<protein>
    <submittedName>
        <fullName evidence="4">FAD dependent oxidoreductase</fullName>
    </submittedName>
</protein>
<dbReference type="InterPro" id="IPR002938">
    <property type="entry name" value="FAD-bd"/>
</dbReference>
<evidence type="ECO:0000256" key="2">
    <source>
        <dbReference type="ARBA" id="ARBA00023033"/>
    </source>
</evidence>
<name>F6D134_MARPP</name>
<reference evidence="4 5" key="1">
    <citation type="journal article" date="2012" name="Stand. Genomic Sci.">
        <title>Complete genome sequence of Marinomonas posidonica type strain (IVIA-Po-181(T)).</title>
        <authorList>
            <person name="Lucas-Elio P."/>
            <person name="Goodwin L."/>
            <person name="Woyke T."/>
            <person name="Pitluck S."/>
            <person name="Nolan M."/>
            <person name="Kyrpides N.C."/>
            <person name="Detter J.C."/>
            <person name="Copeland A."/>
            <person name="Lu M."/>
            <person name="Bruce D."/>
            <person name="Detter C."/>
            <person name="Tapia R."/>
            <person name="Han S."/>
            <person name="Land M.L."/>
            <person name="Ivanova N."/>
            <person name="Mikhailova N."/>
            <person name="Johnston A.W."/>
            <person name="Sanchez-Amat A."/>
        </authorList>
    </citation>
    <scope>NUCLEOTIDE SEQUENCE [LARGE SCALE GENOMIC DNA]</scope>
    <source>
        <strain evidence="5">CECT 7376 / NCIMB 14433 / IVIA-Po-181</strain>
    </source>
</reference>
<dbReference type="GO" id="GO:0071949">
    <property type="term" value="F:FAD binding"/>
    <property type="evidence" value="ECO:0007669"/>
    <property type="project" value="InterPro"/>
</dbReference>
<evidence type="ECO:0000256" key="1">
    <source>
        <dbReference type="ARBA" id="ARBA00023002"/>
    </source>
</evidence>
<dbReference type="PANTHER" id="PTHR13789:SF309">
    <property type="entry name" value="PUTATIVE (AFU_ORTHOLOGUE AFUA_6G14510)-RELATED"/>
    <property type="match status" value="1"/>
</dbReference>
<dbReference type="RefSeq" id="WP_013796316.1">
    <property type="nucleotide sequence ID" value="NC_015559.1"/>
</dbReference>
<dbReference type="KEGG" id="mpc:Mar181_1803"/>
<dbReference type="Gene3D" id="3.50.50.60">
    <property type="entry name" value="FAD/NAD(P)-binding domain"/>
    <property type="match status" value="1"/>
</dbReference>
<dbReference type="AlphaFoldDB" id="F6D134"/>
<feature type="domain" description="FAD-binding" evidence="3">
    <location>
        <begin position="7"/>
        <end position="343"/>
    </location>
</feature>
<keyword evidence="2" id="KW-0503">Monooxygenase</keyword>
<keyword evidence="1" id="KW-0560">Oxidoreductase</keyword>
<dbReference type="SUPFAM" id="SSF51905">
    <property type="entry name" value="FAD/NAD(P)-binding domain"/>
    <property type="match status" value="1"/>
</dbReference>
<dbReference type="Pfam" id="PF01494">
    <property type="entry name" value="FAD_binding_3"/>
    <property type="match status" value="1"/>
</dbReference>
<dbReference type="GO" id="GO:0004497">
    <property type="term" value="F:monooxygenase activity"/>
    <property type="evidence" value="ECO:0007669"/>
    <property type="project" value="UniProtKB-KW"/>
</dbReference>
<sequence>MTLPAQSILIIGGGFSGMSAAIELRKQGADVELVEMDDNWCTEGAGIHMTGPSLRALQDIGVFERFTEEGCLQDVFEMYTGDGQLLMRVPAALVPGTDIRTSGAIMRPVLSNILAEAAIAANVKVKLGTSFTSIKEHSDGVEVSFSDGTSANYDMVVGADGVYSSVRKALFPDAQEPQYTGQGVWRAVVPRFGVDGSPMFLGETGKVGFNPVSEDSMYMFYTEARPDRDRIPEDQMLPHLLKLLEPFKSELIAKVREALDENCQILYRPLDDILLPRPWYKGRVLLIGDSAHATTPHLASGAGMAIEDAVVLGQEFSKGGELTDVLDRYQNRRWERCRLVVNNSLRLGEIELDNGYPKEEHAQIMAVSAAALLAPF</sequence>
<dbReference type="eggNOG" id="COG0654">
    <property type="taxonomic scope" value="Bacteria"/>
</dbReference>
<dbReference type="InterPro" id="IPR050493">
    <property type="entry name" value="FAD-dep_Monooxygenase_BioMet"/>
</dbReference>
<dbReference type="NCBIfam" id="NF005313">
    <property type="entry name" value="PRK06847.1"/>
    <property type="match status" value="1"/>
</dbReference>
<dbReference type="PRINTS" id="PR00420">
    <property type="entry name" value="RNGMNOXGNASE"/>
</dbReference>
<evidence type="ECO:0000259" key="3">
    <source>
        <dbReference type="Pfam" id="PF01494"/>
    </source>
</evidence>
<proteinExistence type="predicted"/>
<dbReference type="InterPro" id="IPR036188">
    <property type="entry name" value="FAD/NAD-bd_sf"/>
</dbReference>
<dbReference type="Proteomes" id="UP000009230">
    <property type="component" value="Chromosome"/>
</dbReference>
<gene>
    <name evidence="4" type="ordered locus">Mar181_1803</name>
</gene>
<accession>F6D134</accession>
<organism evidence="4 5">
    <name type="scientific">Marinomonas posidonica (strain CECT 7376 / NCIMB 14433 / IVIA-Po-181)</name>
    <dbReference type="NCBI Taxonomy" id="491952"/>
    <lineage>
        <taxon>Bacteria</taxon>
        <taxon>Pseudomonadati</taxon>
        <taxon>Pseudomonadota</taxon>
        <taxon>Gammaproteobacteria</taxon>
        <taxon>Oceanospirillales</taxon>
        <taxon>Oceanospirillaceae</taxon>
        <taxon>Marinomonas</taxon>
    </lineage>
</organism>
<dbReference type="OrthoDB" id="9782160at2"/>